<evidence type="ECO:0000313" key="1">
    <source>
        <dbReference type="EMBL" id="EAR89315.1"/>
    </source>
</evidence>
<dbReference type="InParanoid" id="I7M0L0"/>
<accession>I7M0L0</accession>
<organism evidence="1 2">
    <name type="scientific">Tetrahymena thermophila (strain SB210)</name>
    <dbReference type="NCBI Taxonomy" id="312017"/>
    <lineage>
        <taxon>Eukaryota</taxon>
        <taxon>Sar</taxon>
        <taxon>Alveolata</taxon>
        <taxon>Ciliophora</taxon>
        <taxon>Intramacronucleata</taxon>
        <taxon>Oligohymenophorea</taxon>
        <taxon>Hymenostomatida</taxon>
        <taxon>Tetrahymenina</taxon>
        <taxon>Tetrahymenidae</taxon>
        <taxon>Tetrahymena</taxon>
    </lineage>
</organism>
<dbReference type="AlphaFoldDB" id="I7M0L0"/>
<protein>
    <submittedName>
        <fullName evidence="1">Uncharacterized protein</fullName>
    </submittedName>
</protein>
<reference evidence="2" key="1">
    <citation type="journal article" date="2006" name="PLoS Biol.">
        <title>Macronuclear genome sequence of the ciliate Tetrahymena thermophila, a model eukaryote.</title>
        <authorList>
            <person name="Eisen J.A."/>
            <person name="Coyne R.S."/>
            <person name="Wu M."/>
            <person name="Wu D."/>
            <person name="Thiagarajan M."/>
            <person name="Wortman J.R."/>
            <person name="Badger J.H."/>
            <person name="Ren Q."/>
            <person name="Amedeo P."/>
            <person name="Jones K.M."/>
            <person name="Tallon L.J."/>
            <person name="Delcher A.L."/>
            <person name="Salzberg S.L."/>
            <person name="Silva J.C."/>
            <person name="Haas B.J."/>
            <person name="Majoros W.H."/>
            <person name="Farzad M."/>
            <person name="Carlton J.M."/>
            <person name="Smith R.K. Jr."/>
            <person name="Garg J."/>
            <person name="Pearlman R.E."/>
            <person name="Karrer K.M."/>
            <person name="Sun L."/>
            <person name="Manning G."/>
            <person name="Elde N.C."/>
            <person name="Turkewitz A.P."/>
            <person name="Asai D.J."/>
            <person name="Wilkes D.E."/>
            <person name="Wang Y."/>
            <person name="Cai H."/>
            <person name="Collins K."/>
            <person name="Stewart B.A."/>
            <person name="Lee S.R."/>
            <person name="Wilamowska K."/>
            <person name="Weinberg Z."/>
            <person name="Ruzzo W.L."/>
            <person name="Wloga D."/>
            <person name="Gaertig J."/>
            <person name="Frankel J."/>
            <person name="Tsao C.-C."/>
            <person name="Gorovsky M.A."/>
            <person name="Keeling P.J."/>
            <person name="Waller R.F."/>
            <person name="Patron N.J."/>
            <person name="Cherry J.M."/>
            <person name="Stover N.A."/>
            <person name="Krieger C.J."/>
            <person name="del Toro C."/>
            <person name="Ryder H.F."/>
            <person name="Williamson S.C."/>
            <person name="Barbeau R.A."/>
            <person name="Hamilton E.P."/>
            <person name="Orias E."/>
        </authorList>
    </citation>
    <scope>NUCLEOTIDE SEQUENCE [LARGE SCALE GENOMIC DNA]</scope>
    <source>
        <strain evidence="2">SB210</strain>
    </source>
</reference>
<keyword evidence="2" id="KW-1185">Reference proteome</keyword>
<dbReference type="KEGG" id="tet:TTHERM_00371300"/>
<proteinExistence type="predicted"/>
<dbReference type="RefSeq" id="XP_001009560.1">
    <property type="nucleotide sequence ID" value="XM_001009560.1"/>
</dbReference>
<dbReference type="Proteomes" id="UP000009168">
    <property type="component" value="Unassembled WGS sequence"/>
</dbReference>
<sequence length="141" mass="16270">MGNCTSPPKKLRKNGKDIPDLKEGEQIINYKGKIYKINVRDIYQKKQSPVQLQFNEQELNFIQKQHCSSIILDNIEKKNSIATADPMYNAHSHVKHQEFQLQHIQNSTLHARRSKYSINEIPTSNLLSPSLPKPSIKSNFD</sequence>
<dbReference type="GeneID" id="7845151"/>
<name>I7M0L0_TETTS</name>
<evidence type="ECO:0000313" key="2">
    <source>
        <dbReference type="Proteomes" id="UP000009168"/>
    </source>
</evidence>
<gene>
    <name evidence="1" type="ORF">TTHERM_00371300</name>
</gene>
<dbReference type="EMBL" id="GG662821">
    <property type="protein sequence ID" value="EAR89315.1"/>
    <property type="molecule type" value="Genomic_DNA"/>
</dbReference>
<dbReference type="HOGENOM" id="CLU_1829261_0_0_1"/>